<feature type="compositionally biased region" description="Low complexity" evidence="1">
    <location>
        <begin position="159"/>
        <end position="177"/>
    </location>
</feature>
<organism evidence="2 3">
    <name type="scientific">Armillaria gallica</name>
    <name type="common">Bulbous honey fungus</name>
    <name type="synonym">Armillaria bulbosa</name>
    <dbReference type="NCBI Taxonomy" id="47427"/>
    <lineage>
        <taxon>Eukaryota</taxon>
        <taxon>Fungi</taxon>
        <taxon>Dikarya</taxon>
        <taxon>Basidiomycota</taxon>
        <taxon>Agaricomycotina</taxon>
        <taxon>Agaricomycetes</taxon>
        <taxon>Agaricomycetidae</taxon>
        <taxon>Agaricales</taxon>
        <taxon>Marasmiineae</taxon>
        <taxon>Physalacriaceae</taxon>
        <taxon>Armillaria</taxon>
    </lineage>
</organism>
<dbReference type="OrthoDB" id="3053093at2759"/>
<keyword evidence="3" id="KW-1185">Reference proteome</keyword>
<proteinExistence type="predicted"/>
<evidence type="ECO:0000256" key="1">
    <source>
        <dbReference type="SAM" id="MobiDB-lite"/>
    </source>
</evidence>
<protein>
    <submittedName>
        <fullName evidence="2">Uncharacterized protein</fullName>
    </submittedName>
</protein>
<dbReference type="AlphaFoldDB" id="A0A2H3DM44"/>
<sequence>MDSWLIDVVSHWSTCEDNWSSAGVVSKEWYKLEYSLLARVPDLSMDKVKFARREFNELVERALDYNLDVVPLPVRRAPAKRSRTTASPSQSRQGVATTGSRMVTPTPSKTTTPVPPSTEAQVIESSTAKRAPPPQNVRSSVPRIDFLAASPKAPPANKTTGAQQQTTQRTVRPTPITAATANVTFPPDPTSPLHQKPGTSFKFGPPAHTAGSETSLKSSSSPATRPLVNPGPNPVDEGSVAPFPRVYGPLFFPGTDDEEEQVQGDLVEDSRIEDEIAGTDGEDGDVQSQAEEDAQSSDGTTSPPPTNMARCLRHEPKISFVFNDTTGDFVESYPTIFLSRPVAPPSQSQDLRRSVRSNTSPVNRNAAYLKTAQSSKSDVKKKKKDSKSKDKAPEVAVPRKRTRDDNDGSQAVDKPAVKKLKSKDIKTADDKVVRATPAVRKRGPGPTRPPAVTLGVSGGGFGEKVPSTAKAIKDGLKSIVINEHVN</sequence>
<feature type="compositionally biased region" description="Low complexity" evidence="1">
    <location>
        <begin position="103"/>
        <end position="112"/>
    </location>
</feature>
<feature type="compositionally biased region" description="Acidic residues" evidence="1">
    <location>
        <begin position="275"/>
        <end position="295"/>
    </location>
</feature>
<dbReference type="EMBL" id="KZ293658">
    <property type="protein sequence ID" value="PBK92552.1"/>
    <property type="molecule type" value="Genomic_DNA"/>
</dbReference>
<feature type="compositionally biased region" description="Polar residues" evidence="1">
    <location>
        <begin position="84"/>
        <end position="101"/>
    </location>
</feature>
<accession>A0A2H3DM44</accession>
<feature type="region of interest" description="Disordered" evidence="1">
    <location>
        <begin position="339"/>
        <end position="463"/>
    </location>
</feature>
<evidence type="ECO:0000313" key="2">
    <source>
        <dbReference type="EMBL" id="PBK92552.1"/>
    </source>
</evidence>
<feature type="compositionally biased region" description="Polar residues" evidence="1">
    <location>
        <begin position="211"/>
        <end position="223"/>
    </location>
</feature>
<evidence type="ECO:0000313" key="3">
    <source>
        <dbReference type="Proteomes" id="UP000217790"/>
    </source>
</evidence>
<dbReference type="InParanoid" id="A0A2H3DM44"/>
<feature type="region of interest" description="Disordered" evidence="1">
    <location>
        <begin position="77"/>
        <end position="312"/>
    </location>
</feature>
<reference evidence="3" key="1">
    <citation type="journal article" date="2017" name="Nat. Ecol. Evol.">
        <title>Genome expansion and lineage-specific genetic innovations in the forest pathogenic fungi Armillaria.</title>
        <authorList>
            <person name="Sipos G."/>
            <person name="Prasanna A.N."/>
            <person name="Walter M.C."/>
            <person name="O'Connor E."/>
            <person name="Balint B."/>
            <person name="Krizsan K."/>
            <person name="Kiss B."/>
            <person name="Hess J."/>
            <person name="Varga T."/>
            <person name="Slot J."/>
            <person name="Riley R."/>
            <person name="Boka B."/>
            <person name="Rigling D."/>
            <person name="Barry K."/>
            <person name="Lee J."/>
            <person name="Mihaltcheva S."/>
            <person name="LaButti K."/>
            <person name="Lipzen A."/>
            <person name="Waldron R."/>
            <person name="Moloney N.M."/>
            <person name="Sperisen C."/>
            <person name="Kredics L."/>
            <person name="Vagvoelgyi C."/>
            <person name="Patrignani A."/>
            <person name="Fitzpatrick D."/>
            <person name="Nagy I."/>
            <person name="Doyle S."/>
            <person name="Anderson J.B."/>
            <person name="Grigoriev I.V."/>
            <person name="Gueldener U."/>
            <person name="Muensterkoetter M."/>
            <person name="Nagy L.G."/>
        </authorList>
    </citation>
    <scope>NUCLEOTIDE SEQUENCE [LARGE SCALE GENOMIC DNA]</scope>
    <source>
        <strain evidence="3">Ar21-2</strain>
    </source>
</reference>
<feature type="compositionally biased region" description="Polar residues" evidence="1">
    <location>
        <begin position="119"/>
        <end position="128"/>
    </location>
</feature>
<name>A0A2H3DM44_ARMGA</name>
<gene>
    <name evidence="2" type="ORF">ARMGADRAFT_1080612</name>
</gene>
<dbReference type="Proteomes" id="UP000217790">
    <property type="component" value="Unassembled WGS sequence"/>
</dbReference>
<feature type="compositionally biased region" description="Basic and acidic residues" evidence="1">
    <location>
        <begin position="422"/>
        <end position="433"/>
    </location>
</feature>